<protein>
    <submittedName>
        <fullName evidence="1">Uncharacterized protein</fullName>
    </submittedName>
</protein>
<organism evidence="1 2">
    <name type="scientific">Vibrio vulnificus</name>
    <dbReference type="NCBI Taxonomy" id="672"/>
    <lineage>
        <taxon>Bacteria</taxon>
        <taxon>Pseudomonadati</taxon>
        <taxon>Pseudomonadota</taxon>
        <taxon>Gammaproteobacteria</taxon>
        <taxon>Vibrionales</taxon>
        <taxon>Vibrionaceae</taxon>
        <taxon>Vibrio</taxon>
    </lineage>
</organism>
<proteinExistence type="predicted"/>
<reference evidence="1" key="1">
    <citation type="submission" date="2021-03" db="EMBL/GenBank/DDBJ databases">
        <title>Study of the foodborne Vibrio vulnificus isolates from China.</title>
        <authorList>
            <person name="Zheng Z."/>
            <person name="Ye L."/>
        </authorList>
    </citation>
    <scope>NUCLEOTIDE SEQUENCE</scope>
    <source>
        <strain evidence="1">Vv1582</strain>
    </source>
</reference>
<dbReference type="AlphaFoldDB" id="A0AAW4HIA0"/>
<accession>A0AAW4HIA0</accession>
<feature type="non-terminal residue" evidence="1">
    <location>
        <position position="1"/>
    </location>
</feature>
<dbReference type="Proteomes" id="UP000664056">
    <property type="component" value="Unassembled WGS sequence"/>
</dbReference>
<name>A0AAW4HIA0_VIBVL</name>
<gene>
    <name evidence="1" type="ORF">J0J18_24390</name>
</gene>
<evidence type="ECO:0000313" key="1">
    <source>
        <dbReference type="EMBL" id="MBN8124835.1"/>
    </source>
</evidence>
<dbReference type="EMBL" id="JAFKOQ010000289">
    <property type="protein sequence ID" value="MBN8124835.1"/>
    <property type="molecule type" value="Genomic_DNA"/>
</dbReference>
<evidence type="ECO:0000313" key="2">
    <source>
        <dbReference type="Proteomes" id="UP000664056"/>
    </source>
</evidence>
<comment type="caution">
    <text evidence="1">The sequence shown here is derived from an EMBL/GenBank/DDBJ whole genome shotgun (WGS) entry which is preliminary data.</text>
</comment>
<dbReference type="RefSeq" id="WP_206623342.1">
    <property type="nucleotide sequence ID" value="NZ_JAFKOQ010000289.1"/>
</dbReference>
<sequence length="68" mass="7765">PRNLKPGDLVLKKALYVSPDPRGKFKPNWEDPYVIKEIFGGGGARIMDIDGNEFTKPINLDKLKKYYV</sequence>